<keyword evidence="3" id="KW-0238">DNA-binding</keyword>
<dbReference type="Gene3D" id="3.40.50.1360">
    <property type="match status" value="1"/>
</dbReference>
<evidence type="ECO:0000259" key="5">
    <source>
        <dbReference type="Pfam" id="PF04198"/>
    </source>
</evidence>
<dbReference type="SUPFAM" id="SSF100950">
    <property type="entry name" value="NagB/RpiA/CoA transferase-like"/>
    <property type="match status" value="1"/>
</dbReference>
<evidence type="ECO:0000256" key="4">
    <source>
        <dbReference type="ARBA" id="ARBA00023163"/>
    </source>
</evidence>
<dbReference type="InterPro" id="IPR036388">
    <property type="entry name" value="WH-like_DNA-bd_sf"/>
</dbReference>
<name>A0A8J8MMK8_9FIRM</name>
<dbReference type="InterPro" id="IPR007324">
    <property type="entry name" value="Sugar-bd_dom_put"/>
</dbReference>
<evidence type="ECO:0000313" key="6">
    <source>
        <dbReference type="EMBL" id="QUI24530.1"/>
    </source>
</evidence>
<dbReference type="AlphaFoldDB" id="A0A8J8MMK8"/>
<dbReference type="InterPro" id="IPR051054">
    <property type="entry name" value="SorC_transcr_regulators"/>
</dbReference>
<organism evidence="6 7">
    <name type="scientific">Vallitalea pronyensis</name>
    <dbReference type="NCBI Taxonomy" id="1348613"/>
    <lineage>
        <taxon>Bacteria</taxon>
        <taxon>Bacillati</taxon>
        <taxon>Bacillota</taxon>
        <taxon>Clostridia</taxon>
        <taxon>Lachnospirales</taxon>
        <taxon>Vallitaleaceae</taxon>
        <taxon>Vallitalea</taxon>
    </lineage>
</organism>
<sequence>MKKNSHTNETTKKEFLARVARMYYILGMNQKEIAQQLGIGRSSVGRFLSEARNEGVVQIQIGYNANVLRNTDSEHTLIDKYNLKDAVVVKRLPGNNFENIVVDYMNSILPFQGRVGLTGGHTLYQVGQHMHTCESRPDLKLVQLSGNAGNLPSTSVIQSWSQALKAEPVYIHAPAFANDKATKEIFMQQMQIKKSFDEIKELDMLVVAIGTSDRQATILQLGTIADLTSDKLKKNSVGDISYHFFDEQGHFSMHDISDRLVGASIEDLLTVPVRAAIAYGDNKIPAIKAALVGRLVNILLTDEDTAKELL</sequence>
<accession>A0A8J8MMK8</accession>
<dbReference type="KEGG" id="vpy:HZI73_20470"/>
<dbReference type="EMBL" id="CP058649">
    <property type="protein sequence ID" value="QUI24530.1"/>
    <property type="molecule type" value="Genomic_DNA"/>
</dbReference>
<dbReference type="InterPro" id="IPR037171">
    <property type="entry name" value="NagB/RpiA_transferase-like"/>
</dbReference>
<feature type="domain" description="Sugar-binding" evidence="5">
    <location>
        <begin position="67"/>
        <end position="310"/>
    </location>
</feature>
<dbReference type="PANTHER" id="PTHR34294">
    <property type="entry name" value="TRANSCRIPTIONAL REGULATOR-RELATED"/>
    <property type="match status" value="1"/>
</dbReference>
<reference evidence="6" key="1">
    <citation type="submission" date="2020-07" db="EMBL/GenBank/DDBJ databases">
        <title>Vallitalea pronyensis genome.</title>
        <authorList>
            <person name="Postec A."/>
        </authorList>
    </citation>
    <scope>NUCLEOTIDE SEQUENCE</scope>
    <source>
        <strain evidence="6">FatNI3</strain>
    </source>
</reference>
<dbReference type="GO" id="GO:0003677">
    <property type="term" value="F:DNA binding"/>
    <property type="evidence" value="ECO:0007669"/>
    <property type="project" value="UniProtKB-KW"/>
</dbReference>
<dbReference type="Proteomes" id="UP000683246">
    <property type="component" value="Chromosome"/>
</dbReference>
<protein>
    <recommendedName>
        <fullName evidence="5">Sugar-binding domain-containing protein</fullName>
    </recommendedName>
</protein>
<evidence type="ECO:0000313" key="7">
    <source>
        <dbReference type="Proteomes" id="UP000683246"/>
    </source>
</evidence>
<dbReference type="GO" id="GO:0030246">
    <property type="term" value="F:carbohydrate binding"/>
    <property type="evidence" value="ECO:0007669"/>
    <property type="project" value="InterPro"/>
</dbReference>
<dbReference type="Gene3D" id="1.10.10.10">
    <property type="entry name" value="Winged helix-like DNA-binding domain superfamily/Winged helix DNA-binding domain"/>
    <property type="match status" value="1"/>
</dbReference>
<keyword evidence="7" id="KW-1185">Reference proteome</keyword>
<evidence type="ECO:0000256" key="3">
    <source>
        <dbReference type="ARBA" id="ARBA00023125"/>
    </source>
</evidence>
<keyword evidence="4" id="KW-0804">Transcription</keyword>
<keyword evidence="2" id="KW-0805">Transcription regulation</keyword>
<dbReference type="PANTHER" id="PTHR34294:SF1">
    <property type="entry name" value="TRANSCRIPTIONAL REGULATOR LSRR"/>
    <property type="match status" value="1"/>
</dbReference>
<dbReference type="Pfam" id="PF04198">
    <property type="entry name" value="Sugar-bind"/>
    <property type="match status" value="1"/>
</dbReference>
<comment type="similarity">
    <text evidence="1">Belongs to the SorC transcriptional regulatory family.</text>
</comment>
<evidence type="ECO:0000256" key="1">
    <source>
        <dbReference type="ARBA" id="ARBA00010466"/>
    </source>
</evidence>
<dbReference type="RefSeq" id="WP_212695221.1">
    <property type="nucleotide sequence ID" value="NZ_CP058649.1"/>
</dbReference>
<gene>
    <name evidence="6" type="ORF">HZI73_20470</name>
</gene>
<proteinExistence type="inferred from homology"/>
<evidence type="ECO:0000256" key="2">
    <source>
        <dbReference type="ARBA" id="ARBA00023015"/>
    </source>
</evidence>